<dbReference type="GO" id="GO:0045332">
    <property type="term" value="P:phospholipid translocation"/>
    <property type="evidence" value="ECO:0007669"/>
    <property type="project" value="TreeGrafter"/>
</dbReference>
<evidence type="ECO:0000259" key="2">
    <source>
        <dbReference type="Pfam" id="PF16209"/>
    </source>
</evidence>
<dbReference type="SUPFAM" id="SSF81653">
    <property type="entry name" value="Calcium ATPase, transduction domain A"/>
    <property type="match status" value="1"/>
</dbReference>
<evidence type="ECO:0000313" key="4">
    <source>
        <dbReference type="Proteomes" id="UP000553632"/>
    </source>
</evidence>
<evidence type="ECO:0000313" key="3">
    <source>
        <dbReference type="EMBL" id="KAF4688571.1"/>
    </source>
</evidence>
<sequence length="211" mass="23448">IASTKHRLYTFVPQNLWEQFHRVANLWFLLVGICQMLPFDLSPTSEWATIAPLVFVLSVTMAKDAIEDYRRYANDNKVNRRLCRVVVKAKAALDADHETGGLELIPWENITAGSIVYLSKGEEVPADMLLVASSASDGLVYIETSQLDGESALKVKQALPEARRMFRSLSLVSECIGSMTCDAPNGRINEFNGLFRLNGGLREPADVNNMV</sequence>
<dbReference type="Gene3D" id="2.70.150.10">
    <property type="entry name" value="Calcium-transporting ATPase, cytoplasmic transduction domain A"/>
    <property type="match status" value="1"/>
</dbReference>
<dbReference type="SUPFAM" id="SSF81665">
    <property type="entry name" value="Calcium ATPase, transmembrane domain M"/>
    <property type="match status" value="1"/>
</dbReference>
<dbReference type="Proteomes" id="UP000553632">
    <property type="component" value="Unassembled WGS sequence"/>
</dbReference>
<dbReference type="Pfam" id="PF16209">
    <property type="entry name" value="PhoLip_ATPase_N"/>
    <property type="match status" value="1"/>
</dbReference>
<protein>
    <recommendedName>
        <fullName evidence="5">P-type ATPase N-terminal domain-containing protein</fullName>
    </recommendedName>
</protein>
<evidence type="ECO:0000259" key="1">
    <source>
        <dbReference type="Pfam" id="PF00122"/>
    </source>
</evidence>
<gene>
    <name evidence="3" type="ORF">FOZ63_008313</name>
</gene>
<dbReference type="GO" id="GO:0140326">
    <property type="term" value="F:ATPase-coupled intramembrane lipid transporter activity"/>
    <property type="evidence" value="ECO:0007669"/>
    <property type="project" value="TreeGrafter"/>
</dbReference>
<organism evidence="3 4">
    <name type="scientific">Perkinsus olseni</name>
    <name type="common">Perkinsus atlanticus</name>
    <dbReference type="NCBI Taxonomy" id="32597"/>
    <lineage>
        <taxon>Eukaryota</taxon>
        <taxon>Sar</taxon>
        <taxon>Alveolata</taxon>
        <taxon>Perkinsozoa</taxon>
        <taxon>Perkinsea</taxon>
        <taxon>Perkinsida</taxon>
        <taxon>Perkinsidae</taxon>
        <taxon>Perkinsus</taxon>
    </lineage>
</organism>
<name>A0A7J6NZT1_PEROL</name>
<feature type="non-terminal residue" evidence="3">
    <location>
        <position position="211"/>
    </location>
</feature>
<feature type="domain" description="P-type ATPase N-terminal" evidence="2">
    <location>
        <begin position="1"/>
        <end position="50"/>
    </location>
</feature>
<reference evidence="3 4" key="1">
    <citation type="submission" date="2020-04" db="EMBL/GenBank/DDBJ databases">
        <title>Perkinsus olseni comparative genomics.</title>
        <authorList>
            <person name="Bogema D.R."/>
        </authorList>
    </citation>
    <scope>NUCLEOTIDE SEQUENCE [LARGE SCALE GENOMIC DNA]</scope>
    <source>
        <strain evidence="3 4">ATCC PRA-207</strain>
    </source>
</reference>
<dbReference type="InterPro" id="IPR032631">
    <property type="entry name" value="P-type_ATPase_N"/>
</dbReference>
<feature type="non-terminal residue" evidence="3">
    <location>
        <position position="1"/>
    </location>
</feature>
<dbReference type="InterPro" id="IPR008250">
    <property type="entry name" value="ATPase_P-typ_transduc_dom_A_sf"/>
</dbReference>
<dbReference type="Pfam" id="PF00122">
    <property type="entry name" value="E1-E2_ATPase"/>
    <property type="match status" value="1"/>
</dbReference>
<accession>A0A7J6NZT1</accession>
<dbReference type="OMA" id="YEQFHHL"/>
<keyword evidence="4" id="KW-1185">Reference proteome</keyword>
<evidence type="ECO:0008006" key="5">
    <source>
        <dbReference type="Google" id="ProtNLM"/>
    </source>
</evidence>
<comment type="caution">
    <text evidence="3">The sequence shown here is derived from an EMBL/GenBank/DDBJ whole genome shotgun (WGS) entry which is preliminary data.</text>
</comment>
<proteinExistence type="predicted"/>
<dbReference type="GO" id="GO:0005886">
    <property type="term" value="C:plasma membrane"/>
    <property type="evidence" value="ECO:0007669"/>
    <property type="project" value="TreeGrafter"/>
</dbReference>
<feature type="domain" description="P-type ATPase A" evidence="1">
    <location>
        <begin position="99"/>
        <end position="157"/>
    </location>
</feature>
<dbReference type="EMBL" id="JABANO010039944">
    <property type="protein sequence ID" value="KAF4688571.1"/>
    <property type="molecule type" value="Genomic_DNA"/>
</dbReference>
<dbReference type="InterPro" id="IPR059000">
    <property type="entry name" value="ATPase_P-type_domA"/>
</dbReference>
<dbReference type="PANTHER" id="PTHR24092">
    <property type="entry name" value="PROBABLE PHOSPHOLIPID-TRANSPORTING ATPASE"/>
    <property type="match status" value="1"/>
</dbReference>
<dbReference type="AlphaFoldDB" id="A0A7J6NZT1"/>
<dbReference type="InterPro" id="IPR023298">
    <property type="entry name" value="ATPase_P-typ_TM_dom_sf"/>
</dbReference>